<feature type="compositionally biased region" description="Basic and acidic residues" evidence="1">
    <location>
        <begin position="49"/>
        <end position="58"/>
    </location>
</feature>
<dbReference type="Proteomes" id="UP001147746">
    <property type="component" value="Unassembled WGS sequence"/>
</dbReference>
<dbReference type="AlphaFoldDB" id="A0A9W9LAI8"/>
<keyword evidence="3" id="KW-1185">Reference proteome</keyword>
<evidence type="ECO:0000313" key="2">
    <source>
        <dbReference type="EMBL" id="KAJ5311241.1"/>
    </source>
</evidence>
<accession>A0A9W9LAI8</accession>
<gene>
    <name evidence="2" type="ORF">N7476_007101</name>
</gene>
<proteinExistence type="predicted"/>
<feature type="compositionally biased region" description="Polar residues" evidence="1">
    <location>
        <begin position="36"/>
        <end position="47"/>
    </location>
</feature>
<dbReference type="EMBL" id="JAPZBO010000007">
    <property type="protein sequence ID" value="KAJ5311241.1"/>
    <property type="molecule type" value="Genomic_DNA"/>
</dbReference>
<reference evidence="2" key="1">
    <citation type="submission" date="2022-12" db="EMBL/GenBank/DDBJ databases">
        <authorList>
            <person name="Petersen C."/>
        </authorList>
    </citation>
    <scope>NUCLEOTIDE SEQUENCE</scope>
    <source>
        <strain evidence="2">IBT 21472</strain>
    </source>
</reference>
<organism evidence="2 3">
    <name type="scientific">Penicillium atrosanguineum</name>
    <dbReference type="NCBI Taxonomy" id="1132637"/>
    <lineage>
        <taxon>Eukaryota</taxon>
        <taxon>Fungi</taxon>
        <taxon>Dikarya</taxon>
        <taxon>Ascomycota</taxon>
        <taxon>Pezizomycotina</taxon>
        <taxon>Eurotiomycetes</taxon>
        <taxon>Eurotiomycetidae</taxon>
        <taxon>Eurotiales</taxon>
        <taxon>Aspergillaceae</taxon>
        <taxon>Penicillium</taxon>
    </lineage>
</organism>
<evidence type="ECO:0000313" key="3">
    <source>
        <dbReference type="Proteomes" id="UP001147746"/>
    </source>
</evidence>
<feature type="compositionally biased region" description="Acidic residues" evidence="1">
    <location>
        <begin position="174"/>
        <end position="196"/>
    </location>
</feature>
<comment type="caution">
    <text evidence="2">The sequence shown here is derived from an EMBL/GenBank/DDBJ whole genome shotgun (WGS) entry which is preliminary data.</text>
</comment>
<evidence type="ECO:0000256" key="1">
    <source>
        <dbReference type="SAM" id="MobiDB-lite"/>
    </source>
</evidence>
<protein>
    <submittedName>
        <fullName evidence="2">Uncharacterized protein</fullName>
    </submittedName>
</protein>
<feature type="region of interest" description="Disordered" evidence="1">
    <location>
        <begin position="1"/>
        <end position="264"/>
    </location>
</feature>
<sequence>MDSPPKRRKTGENTAVAVGVSQSLAPREGTRPSGRPSFQSPTRSSLAKSHPDVLERALSRSPTRRPTSRGSQRGRSEQPDPRAVGLRDRKALRPSLGPSSPLKAPRATVDAPTLSPSRRASGIEAFSKPARRLSKKILPGDFTFGSPVRKELAPPEQDTPESQLARELGSATNEPEDEGDADIGIDNPFDDEDPLEPELPPTPTQLGLEKAPDRPMGPLSSSPTARHEKMVKRRTVEHFHPSPLKSLKFQNPSTEESTDDESVVQDELTPAILEKQKLRKSLSAELRSLKDDVEELTKWTEKVESDANLTGNTKALGKFLTLLAEESSHINLPAPRKAPVPVSSLLSTLLPFSANIPRQTRETSPLPTNPFALKESSQSPLYLTVFAPLALRAHITRTLSETSGFTETHTLSFTAPSPFPSSLFNVSVVYETHPETHSLTSLSVPTDNDSKQRKVPECLRQWIDSRLANPLLKLDVATLCWGINRYWEASVSRAQLWAQIEQKHGKETSARGRKDLPGPQDGVITVSELWRLVPHLERSTMVIKTKSSGASTHVLLSNTLVMDDWTGEPQLRPELSVSIPGGNGGSSKKINSEAKKLFHGLLHQEGVGRTKGVAGTVHINTISRATNGALGALFGV</sequence>
<reference evidence="2" key="2">
    <citation type="journal article" date="2023" name="IMA Fungus">
        <title>Comparative genomic study of the Penicillium genus elucidates a diverse pangenome and 15 lateral gene transfer events.</title>
        <authorList>
            <person name="Petersen C."/>
            <person name="Sorensen T."/>
            <person name="Nielsen M.R."/>
            <person name="Sondergaard T.E."/>
            <person name="Sorensen J.L."/>
            <person name="Fitzpatrick D.A."/>
            <person name="Frisvad J.C."/>
            <person name="Nielsen K.L."/>
        </authorList>
    </citation>
    <scope>NUCLEOTIDE SEQUENCE</scope>
    <source>
        <strain evidence="2">IBT 21472</strain>
    </source>
</reference>
<feature type="compositionally biased region" description="Basic and acidic residues" evidence="1">
    <location>
        <begin position="74"/>
        <end position="91"/>
    </location>
</feature>
<name>A0A9W9LAI8_9EURO</name>